<proteinExistence type="predicted"/>
<protein>
    <submittedName>
        <fullName evidence="1">Uncharacterized protein</fullName>
    </submittedName>
</protein>
<dbReference type="EMBL" id="JACHGW010000015">
    <property type="protein sequence ID" value="MBB6054121.1"/>
    <property type="molecule type" value="Genomic_DNA"/>
</dbReference>
<organism evidence="1 2">
    <name type="scientific">Armatimonas rosea</name>
    <dbReference type="NCBI Taxonomy" id="685828"/>
    <lineage>
        <taxon>Bacteria</taxon>
        <taxon>Bacillati</taxon>
        <taxon>Armatimonadota</taxon>
        <taxon>Armatimonadia</taxon>
        <taxon>Armatimonadales</taxon>
        <taxon>Armatimonadaceae</taxon>
        <taxon>Armatimonas</taxon>
    </lineage>
</organism>
<name>A0A7W9WAA7_ARMRO</name>
<dbReference type="AlphaFoldDB" id="A0A7W9WAA7"/>
<reference evidence="1 2" key="1">
    <citation type="submission" date="2020-08" db="EMBL/GenBank/DDBJ databases">
        <title>Genomic Encyclopedia of Type Strains, Phase IV (KMG-IV): sequencing the most valuable type-strain genomes for metagenomic binning, comparative biology and taxonomic classification.</title>
        <authorList>
            <person name="Goeker M."/>
        </authorList>
    </citation>
    <scope>NUCLEOTIDE SEQUENCE [LARGE SCALE GENOMIC DNA]</scope>
    <source>
        <strain evidence="1 2">DSM 23562</strain>
    </source>
</reference>
<gene>
    <name evidence="1" type="ORF">HNQ39_005968</name>
</gene>
<keyword evidence="2" id="KW-1185">Reference proteome</keyword>
<dbReference type="RefSeq" id="WP_184204204.1">
    <property type="nucleotide sequence ID" value="NZ_JACHGW010000015.1"/>
</dbReference>
<accession>A0A7W9WAA7</accession>
<evidence type="ECO:0000313" key="2">
    <source>
        <dbReference type="Proteomes" id="UP000520814"/>
    </source>
</evidence>
<sequence length="114" mass="12948">MTSPVPPAPKSLARILHEQMLRSWYETPLASQMLTPVEDDLLSFLRTERLPDEPLSWPEVRAELIAQGSTEAELDAERVQYREAMRDLRARLAAFIAATEHLEEPVPIMEPPSV</sequence>
<evidence type="ECO:0000313" key="1">
    <source>
        <dbReference type="EMBL" id="MBB6054121.1"/>
    </source>
</evidence>
<comment type="caution">
    <text evidence="1">The sequence shown here is derived from an EMBL/GenBank/DDBJ whole genome shotgun (WGS) entry which is preliminary data.</text>
</comment>
<dbReference type="Proteomes" id="UP000520814">
    <property type="component" value="Unassembled WGS sequence"/>
</dbReference>